<reference evidence="10 11" key="1">
    <citation type="submission" date="2020-02" db="EMBL/GenBank/DDBJ databases">
        <title>The whole genome sequence of CPCC 205119.</title>
        <authorList>
            <person name="Jiang Z."/>
        </authorList>
    </citation>
    <scope>NUCLEOTIDE SEQUENCE [LARGE SCALE GENOMIC DNA]</scope>
    <source>
        <strain evidence="10 11">CPCC 205119</strain>
    </source>
</reference>
<feature type="compositionally biased region" description="Low complexity" evidence="8">
    <location>
        <begin position="364"/>
        <end position="374"/>
    </location>
</feature>
<evidence type="ECO:0000256" key="6">
    <source>
        <dbReference type="ARBA" id="ARBA00022989"/>
    </source>
</evidence>
<evidence type="ECO:0000256" key="9">
    <source>
        <dbReference type="SAM" id="Phobius"/>
    </source>
</evidence>
<dbReference type="AlphaFoldDB" id="A0A7K3WL96"/>
<dbReference type="GO" id="GO:0005886">
    <property type="term" value="C:plasma membrane"/>
    <property type="evidence" value="ECO:0007669"/>
    <property type="project" value="UniProtKB-SubCell"/>
</dbReference>
<evidence type="ECO:0000256" key="1">
    <source>
        <dbReference type="ARBA" id="ARBA00004651"/>
    </source>
</evidence>
<evidence type="ECO:0000313" key="10">
    <source>
        <dbReference type="EMBL" id="NEL56659.1"/>
    </source>
</evidence>
<feature type="compositionally biased region" description="Basic and acidic residues" evidence="8">
    <location>
        <begin position="376"/>
        <end position="385"/>
    </location>
</feature>
<sequence length="497" mass="49625">MPAAVLGGLLLVSGLVAVLTIGGGSAAAGQESAWVRVVATAAQQGRWLPDDVWTGSPPGAVLHLTGWVAATGALGRHDDAVLAVREAVVVALLVTVALVWSLARRFGATPLLAAVGVGVLVLAPEAVLLHRTVSAEAVATPWLLAACCLVLRPGRGPWSRWAPAAAGLCAGVAALTVPAVLLLVPVLVWLLRRHTPAAQRASSTVTLLGTLAVLLGSYGMVASVARLGGEATGLLAGAGLRPAGAAGPLASSVAWSADPVLLVLGVAGALLLVAQRPSARPFATALLVWVLVCAVPGLVGPAGYVLALPFLALTLTTAAVEVAAGRVPAVRRAARVAPAVLAGCLLLALAPGGRPPSVVPPAAPTATGRPAPAVDPAREQRREAGAELAGNTGLQLAAGARDLLLDGDVDPRLLVVLPTLAAAGEVVISDFPDPDRLGLHEAALVTGFAGGPVTRRGAFATLVEAQRPPFAARITSTVDGLLLSWPGPPPSGLLGSP</sequence>
<feature type="transmembrane region" description="Helical" evidence="9">
    <location>
        <begin position="135"/>
        <end position="152"/>
    </location>
</feature>
<feature type="transmembrane region" description="Helical" evidence="9">
    <location>
        <begin position="281"/>
        <end position="299"/>
    </location>
</feature>
<gene>
    <name evidence="10" type="ORF">G1H19_22070</name>
</gene>
<keyword evidence="11" id="KW-1185">Reference proteome</keyword>
<feature type="transmembrane region" description="Helical" evidence="9">
    <location>
        <begin position="109"/>
        <end position="128"/>
    </location>
</feature>
<evidence type="ECO:0000256" key="2">
    <source>
        <dbReference type="ARBA" id="ARBA00022475"/>
    </source>
</evidence>
<keyword evidence="2" id="KW-1003">Cell membrane</keyword>
<keyword evidence="4" id="KW-0808">Transferase</keyword>
<evidence type="ECO:0000256" key="4">
    <source>
        <dbReference type="ARBA" id="ARBA00022679"/>
    </source>
</evidence>
<keyword evidence="5 9" id="KW-0812">Transmembrane</keyword>
<keyword evidence="3" id="KW-0328">Glycosyltransferase</keyword>
<evidence type="ECO:0008006" key="12">
    <source>
        <dbReference type="Google" id="ProtNLM"/>
    </source>
</evidence>
<evidence type="ECO:0000256" key="3">
    <source>
        <dbReference type="ARBA" id="ARBA00022676"/>
    </source>
</evidence>
<evidence type="ECO:0000313" key="11">
    <source>
        <dbReference type="Proteomes" id="UP000470470"/>
    </source>
</evidence>
<dbReference type="PANTHER" id="PTHR33908:SF11">
    <property type="entry name" value="MEMBRANE PROTEIN"/>
    <property type="match status" value="1"/>
</dbReference>
<evidence type="ECO:0000256" key="7">
    <source>
        <dbReference type="ARBA" id="ARBA00023136"/>
    </source>
</evidence>
<organism evidence="10 11">
    <name type="scientific">Goekera deserti</name>
    <dbReference type="NCBI Taxonomy" id="2497753"/>
    <lineage>
        <taxon>Bacteria</taxon>
        <taxon>Bacillati</taxon>
        <taxon>Actinomycetota</taxon>
        <taxon>Actinomycetes</taxon>
        <taxon>Geodermatophilales</taxon>
        <taxon>Geodermatophilaceae</taxon>
        <taxon>Goekera</taxon>
    </lineage>
</organism>
<proteinExistence type="predicted"/>
<dbReference type="Proteomes" id="UP000470470">
    <property type="component" value="Unassembled WGS sequence"/>
</dbReference>
<feature type="transmembrane region" description="Helical" evidence="9">
    <location>
        <begin position="82"/>
        <end position="103"/>
    </location>
</feature>
<feature type="transmembrane region" description="Helical" evidence="9">
    <location>
        <begin position="164"/>
        <end position="191"/>
    </location>
</feature>
<feature type="transmembrane region" description="Helical" evidence="9">
    <location>
        <begin position="203"/>
        <end position="225"/>
    </location>
</feature>
<dbReference type="PANTHER" id="PTHR33908">
    <property type="entry name" value="MANNOSYLTRANSFERASE YKCB-RELATED"/>
    <property type="match status" value="1"/>
</dbReference>
<dbReference type="RefSeq" id="WP_152730363.1">
    <property type="nucleotide sequence ID" value="NZ_JAABOZ010000007.1"/>
</dbReference>
<evidence type="ECO:0000256" key="8">
    <source>
        <dbReference type="SAM" id="MobiDB-lite"/>
    </source>
</evidence>
<protein>
    <recommendedName>
        <fullName evidence="12">Glycosyltransferase RgtA/B/C/D-like domain-containing protein</fullName>
    </recommendedName>
</protein>
<evidence type="ECO:0000256" key="5">
    <source>
        <dbReference type="ARBA" id="ARBA00022692"/>
    </source>
</evidence>
<dbReference type="InterPro" id="IPR050297">
    <property type="entry name" value="LipidA_mod_glycosyltrf_83"/>
</dbReference>
<keyword evidence="7 9" id="KW-0472">Membrane</keyword>
<dbReference type="GO" id="GO:0009103">
    <property type="term" value="P:lipopolysaccharide biosynthetic process"/>
    <property type="evidence" value="ECO:0007669"/>
    <property type="project" value="UniProtKB-ARBA"/>
</dbReference>
<dbReference type="GO" id="GO:0016763">
    <property type="term" value="F:pentosyltransferase activity"/>
    <property type="evidence" value="ECO:0007669"/>
    <property type="project" value="TreeGrafter"/>
</dbReference>
<accession>A0A7K3WL96</accession>
<feature type="region of interest" description="Disordered" evidence="8">
    <location>
        <begin position="358"/>
        <end position="388"/>
    </location>
</feature>
<dbReference type="EMBL" id="JAAGWK010000039">
    <property type="protein sequence ID" value="NEL56659.1"/>
    <property type="molecule type" value="Genomic_DNA"/>
</dbReference>
<feature type="transmembrane region" description="Helical" evidence="9">
    <location>
        <begin position="53"/>
        <end position="75"/>
    </location>
</feature>
<comment type="subcellular location">
    <subcellularLocation>
        <location evidence="1">Cell membrane</location>
        <topology evidence="1">Multi-pass membrane protein</topology>
    </subcellularLocation>
</comment>
<comment type="caution">
    <text evidence="10">The sequence shown here is derived from an EMBL/GenBank/DDBJ whole genome shotgun (WGS) entry which is preliminary data.</text>
</comment>
<feature type="transmembrane region" description="Helical" evidence="9">
    <location>
        <begin position="253"/>
        <end position="274"/>
    </location>
</feature>
<name>A0A7K3WL96_9ACTN</name>
<keyword evidence="6 9" id="KW-1133">Transmembrane helix</keyword>